<feature type="signal peptide" evidence="6">
    <location>
        <begin position="1"/>
        <end position="31"/>
    </location>
</feature>
<sequence length="516" mass="51165">MTTKRIPSRATTIASAAVVSTSLLTATASLASAEPGGGCPAVYALGVQGTGQSSVDAAPTTDTGMLSEIFIPFQASADAAKVSVAREYIPYEASFGGMGPSTDTTAYQTSITDGLAALTSKAEQIISGCASTYLALAGYSQGAHAVSMLAQKIGAGSTAIPADRVAAVALFGDPTRGRSASVFPGTSDTTPDAVPGTSGTAVSVIDAVTTAAAPGSGIGPERDIATSYGALTGRVASFCSSGDLSCDAPDNAALLRTVANVAGQVEIGNDPIKAIASITQALALTGIKAATSIVNDNIQGTSLASLSLNSKKSISATLAEASDPRTELDIDDALKALLKVGTIAINAISTVVKTVFTPASITEIAAAGLANPVAGLAVFGSKLAAAIPELIPPATASKLIQSAFTEVVNNISDNQDLLNASTWTKYSDAIMRHGSYQSDPISGSGKSAVRWVADWFAAAAADISGVAAAFAPAPGTAATDSGATAQIPDDGTPTEASAPTSPAAVLPDFGATANSR</sequence>
<evidence type="ECO:0000256" key="2">
    <source>
        <dbReference type="ARBA" id="ARBA00022487"/>
    </source>
</evidence>
<dbReference type="InterPro" id="IPR029058">
    <property type="entry name" value="AB_hydrolase_fold"/>
</dbReference>
<accession>A0ABS1MHD7</accession>
<name>A0ABS1MHD7_9NOCA</name>
<dbReference type="SMART" id="SM01110">
    <property type="entry name" value="Cutinase"/>
    <property type="match status" value="1"/>
</dbReference>
<keyword evidence="3" id="KW-0378">Hydrolase</keyword>
<dbReference type="PANTHER" id="PTHR33630">
    <property type="entry name" value="CUTINASE RV1984C-RELATED-RELATED"/>
    <property type="match status" value="1"/>
</dbReference>
<evidence type="ECO:0000256" key="1">
    <source>
        <dbReference type="ARBA" id="ARBA00007534"/>
    </source>
</evidence>
<evidence type="ECO:0000256" key="6">
    <source>
        <dbReference type="SAM" id="SignalP"/>
    </source>
</evidence>
<protein>
    <submittedName>
        <fullName evidence="7">Cutinase family protein</fullName>
    </submittedName>
</protein>
<evidence type="ECO:0000256" key="3">
    <source>
        <dbReference type="ARBA" id="ARBA00022801"/>
    </source>
</evidence>
<proteinExistence type="inferred from homology"/>
<evidence type="ECO:0000256" key="4">
    <source>
        <dbReference type="ARBA" id="ARBA00023157"/>
    </source>
</evidence>
<comment type="caution">
    <text evidence="7">The sequence shown here is derived from an EMBL/GenBank/DDBJ whole genome shotgun (WGS) entry which is preliminary data.</text>
</comment>
<dbReference type="RefSeq" id="WP_201958234.1">
    <property type="nucleotide sequence ID" value="NZ_JAERRJ010000024.1"/>
</dbReference>
<keyword evidence="8" id="KW-1185">Reference proteome</keyword>
<comment type="similarity">
    <text evidence="1">Belongs to the cutinase family.</text>
</comment>
<feature type="region of interest" description="Disordered" evidence="5">
    <location>
        <begin position="475"/>
        <end position="516"/>
    </location>
</feature>
<reference evidence="7 8" key="1">
    <citation type="submission" date="2021-01" db="EMBL/GenBank/DDBJ databases">
        <title>WGS of actinomycetes isolated from Thailand.</title>
        <authorList>
            <person name="Thawai C."/>
        </authorList>
    </citation>
    <scope>NUCLEOTIDE SEQUENCE [LARGE SCALE GENOMIC DNA]</scope>
    <source>
        <strain evidence="7 8">LPG 2</strain>
    </source>
</reference>
<keyword evidence="6" id="KW-0732">Signal</keyword>
<evidence type="ECO:0000313" key="7">
    <source>
        <dbReference type="EMBL" id="MBL1080082.1"/>
    </source>
</evidence>
<dbReference type="SUPFAM" id="SSF53474">
    <property type="entry name" value="alpha/beta-Hydrolases"/>
    <property type="match status" value="1"/>
</dbReference>
<evidence type="ECO:0000313" key="8">
    <source>
        <dbReference type="Proteomes" id="UP000602198"/>
    </source>
</evidence>
<feature type="compositionally biased region" description="Low complexity" evidence="5">
    <location>
        <begin position="493"/>
        <end position="504"/>
    </location>
</feature>
<dbReference type="EMBL" id="JAERRJ010000024">
    <property type="protein sequence ID" value="MBL1080082.1"/>
    <property type="molecule type" value="Genomic_DNA"/>
</dbReference>
<organism evidence="7 8">
    <name type="scientific">Nocardia acididurans</name>
    <dbReference type="NCBI Taxonomy" id="2802282"/>
    <lineage>
        <taxon>Bacteria</taxon>
        <taxon>Bacillati</taxon>
        <taxon>Actinomycetota</taxon>
        <taxon>Actinomycetes</taxon>
        <taxon>Mycobacteriales</taxon>
        <taxon>Nocardiaceae</taxon>
        <taxon>Nocardia</taxon>
    </lineage>
</organism>
<feature type="chain" id="PRO_5045918999" evidence="6">
    <location>
        <begin position="32"/>
        <end position="516"/>
    </location>
</feature>
<dbReference type="InterPro" id="IPR000675">
    <property type="entry name" value="Cutinase/axe"/>
</dbReference>
<gene>
    <name evidence="7" type="ORF">JK358_37365</name>
</gene>
<keyword evidence="2" id="KW-0719">Serine esterase</keyword>
<dbReference type="Proteomes" id="UP000602198">
    <property type="component" value="Unassembled WGS sequence"/>
</dbReference>
<evidence type="ECO:0000256" key="5">
    <source>
        <dbReference type="SAM" id="MobiDB-lite"/>
    </source>
</evidence>
<dbReference type="PANTHER" id="PTHR33630:SF9">
    <property type="entry name" value="CUTINASE 4"/>
    <property type="match status" value="1"/>
</dbReference>
<dbReference type="Pfam" id="PF01083">
    <property type="entry name" value="Cutinase"/>
    <property type="match status" value="1"/>
</dbReference>
<dbReference type="Gene3D" id="3.40.50.1820">
    <property type="entry name" value="alpha/beta hydrolase"/>
    <property type="match status" value="1"/>
</dbReference>
<keyword evidence="4" id="KW-1015">Disulfide bond</keyword>